<evidence type="ECO:0000259" key="8">
    <source>
        <dbReference type="Pfam" id="PF04893"/>
    </source>
</evidence>
<accession>A0A7G2CN69</accession>
<keyword evidence="4 6" id="KW-1133">Transmembrane helix</keyword>
<dbReference type="InterPro" id="IPR006977">
    <property type="entry name" value="Yip1_dom"/>
</dbReference>
<dbReference type="GO" id="GO:0006888">
    <property type="term" value="P:endoplasmic reticulum to Golgi vesicle-mediated transport"/>
    <property type="evidence" value="ECO:0007669"/>
    <property type="project" value="InterPro"/>
</dbReference>
<protein>
    <recommendedName>
        <fullName evidence="6">Protein YIPF</fullName>
    </recommendedName>
</protein>
<dbReference type="PANTHER" id="PTHR21236:SF2">
    <property type="entry name" value="PROTEIN YIPF"/>
    <property type="match status" value="1"/>
</dbReference>
<feature type="transmembrane region" description="Helical" evidence="6">
    <location>
        <begin position="267"/>
        <end position="290"/>
    </location>
</feature>
<evidence type="ECO:0000256" key="2">
    <source>
        <dbReference type="ARBA" id="ARBA00010596"/>
    </source>
</evidence>
<feature type="domain" description="Yip1" evidence="8">
    <location>
        <begin position="135"/>
        <end position="315"/>
    </location>
</feature>
<comment type="subcellular location">
    <subcellularLocation>
        <location evidence="6">Golgi apparatus membrane</location>
        <topology evidence="6">Multi-pass membrane protein</topology>
    </subcellularLocation>
    <subcellularLocation>
        <location evidence="1">Membrane</location>
        <topology evidence="1">Multi-pass membrane protein</topology>
    </subcellularLocation>
</comment>
<feature type="compositionally biased region" description="Low complexity" evidence="7">
    <location>
        <begin position="119"/>
        <end position="134"/>
    </location>
</feature>
<dbReference type="GO" id="GO:0048280">
    <property type="term" value="P:vesicle fusion with Golgi apparatus"/>
    <property type="evidence" value="ECO:0007669"/>
    <property type="project" value="TreeGrafter"/>
</dbReference>
<evidence type="ECO:0000256" key="7">
    <source>
        <dbReference type="SAM" id="MobiDB-lite"/>
    </source>
</evidence>
<dbReference type="AlphaFoldDB" id="A0A7G2CN69"/>
<evidence type="ECO:0000256" key="6">
    <source>
        <dbReference type="RuleBase" id="RU361264"/>
    </source>
</evidence>
<proteinExistence type="inferred from homology"/>
<feature type="transmembrane region" description="Helical" evidence="6">
    <location>
        <begin position="302"/>
        <end position="319"/>
    </location>
</feature>
<feature type="region of interest" description="Disordered" evidence="7">
    <location>
        <begin position="109"/>
        <end position="134"/>
    </location>
</feature>
<evidence type="ECO:0000256" key="4">
    <source>
        <dbReference type="ARBA" id="ARBA00022989"/>
    </source>
</evidence>
<evidence type="ECO:0000256" key="1">
    <source>
        <dbReference type="ARBA" id="ARBA00004141"/>
    </source>
</evidence>
<keyword evidence="5 6" id="KW-0472">Membrane</keyword>
<keyword evidence="3 6" id="KW-0812">Transmembrane</keyword>
<feature type="transmembrane region" description="Helical" evidence="6">
    <location>
        <begin position="140"/>
        <end position="157"/>
    </location>
</feature>
<keyword evidence="10" id="KW-1185">Reference proteome</keyword>
<evidence type="ECO:0000313" key="9">
    <source>
        <dbReference type="EMBL" id="CAD2221300.1"/>
    </source>
</evidence>
<feature type="region of interest" description="Disordered" evidence="7">
    <location>
        <begin position="1"/>
        <end position="25"/>
    </location>
</feature>
<evidence type="ECO:0000313" key="10">
    <source>
        <dbReference type="Proteomes" id="UP000515908"/>
    </source>
</evidence>
<name>A0A7G2CN69_9TRYP</name>
<dbReference type="GO" id="GO:0005802">
    <property type="term" value="C:trans-Golgi network"/>
    <property type="evidence" value="ECO:0007669"/>
    <property type="project" value="TreeGrafter"/>
</dbReference>
<dbReference type="Proteomes" id="UP000515908">
    <property type="component" value="Chromosome 20"/>
</dbReference>
<dbReference type="PANTHER" id="PTHR21236">
    <property type="entry name" value="GOLGI MEMBRANE PROTEIN YIP1"/>
    <property type="match status" value="1"/>
</dbReference>
<feature type="transmembrane region" description="Helical" evidence="6">
    <location>
        <begin position="163"/>
        <end position="181"/>
    </location>
</feature>
<reference evidence="9 10" key="1">
    <citation type="submission" date="2020-08" db="EMBL/GenBank/DDBJ databases">
        <authorList>
            <person name="Newling K."/>
            <person name="Davey J."/>
            <person name="Forrester S."/>
        </authorList>
    </citation>
    <scope>NUCLEOTIDE SEQUENCE [LARGE SCALE GENOMIC DNA]</scope>
    <source>
        <strain evidence="10">Crithidia deanei Carvalho (ATCC PRA-265)</strain>
    </source>
</reference>
<feature type="compositionally biased region" description="Low complexity" evidence="7">
    <location>
        <begin position="1"/>
        <end position="21"/>
    </location>
</feature>
<dbReference type="GO" id="GO:0000139">
    <property type="term" value="C:Golgi membrane"/>
    <property type="evidence" value="ECO:0007669"/>
    <property type="project" value="UniProtKB-SubCell"/>
</dbReference>
<evidence type="ECO:0000256" key="5">
    <source>
        <dbReference type="ARBA" id="ARBA00023136"/>
    </source>
</evidence>
<dbReference type="VEuPathDB" id="TriTrypDB:ADEAN_000883200"/>
<comment type="similarity">
    <text evidence="2 6">Belongs to the YIP1 family.</text>
</comment>
<evidence type="ECO:0000256" key="3">
    <source>
        <dbReference type="ARBA" id="ARBA00022692"/>
    </source>
</evidence>
<dbReference type="InterPro" id="IPR045231">
    <property type="entry name" value="Yip1/4-like"/>
</dbReference>
<feature type="transmembrane region" description="Helical" evidence="6">
    <location>
        <begin position="202"/>
        <end position="229"/>
    </location>
</feature>
<sequence>MNNNNIPNNNNTIPNNNNNNNAPSVGFFSKMMNNLLNDGNTVPLPSNNNNNNTINDIPLHQRRFGCPEDDLPLLEELGVFPREILTSAKYILFPFLLRKKQKEEEKGQVYNDGGFFDPNSNNNNNNSNSHSNHNNDNNDLVGPVIFAIVLAFILSLLKKEFHFNSIYIIFVTGVLFFKILLSLMHKNSMKDANKGSGVSITVIISALGYSLLPNVVLALSRLLFFIFVLPFLKEKKGNVAVPTEQTGEEGETITLHNNGPTSTTSPYAMILLLCSMLVVLWSSYCATVIIVKSLDMWPSKYLVFYPIFLFYCIFATFTIF</sequence>
<organism evidence="9 10">
    <name type="scientific">Angomonas deanei</name>
    <dbReference type="NCBI Taxonomy" id="59799"/>
    <lineage>
        <taxon>Eukaryota</taxon>
        <taxon>Discoba</taxon>
        <taxon>Euglenozoa</taxon>
        <taxon>Kinetoplastea</taxon>
        <taxon>Metakinetoplastina</taxon>
        <taxon>Trypanosomatida</taxon>
        <taxon>Trypanosomatidae</taxon>
        <taxon>Strigomonadinae</taxon>
        <taxon>Angomonas</taxon>
    </lineage>
</organism>
<dbReference type="EMBL" id="LR877164">
    <property type="protein sequence ID" value="CAD2221300.1"/>
    <property type="molecule type" value="Genomic_DNA"/>
</dbReference>
<gene>
    <name evidence="9" type="ORF">ADEAN_000883200</name>
</gene>
<dbReference type="Pfam" id="PF04893">
    <property type="entry name" value="Yip1"/>
    <property type="match status" value="1"/>
</dbReference>